<dbReference type="NCBIfam" id="TIGR00097">
    <property type="entry name" value="HMP-P_kinase"/>
    <property type="match status" value="1"/>
</dbReference>
<evidence type="ECO:0000259" key="7">
    <source>
        <dbReference type="Pfam" id="PF08543"/>
    </source>
</evidence>
<accession>A0A2H3P230</accession>
<protein>
    <recommendedName>
        <fullName evidence="2">hydroxymethylpyrimidine kinase</fullName>
        <ecNumber evidence="2">2.7.1.49</ecNumber>
    </recommendedName>
</protein>
<evidence type="ECO:0000256" key="4">
    <source>
        <dbReference type="ARBA" id="ARBA00022741"/>
    </source>
</evidence>
<comment type="pathway">
    <text evidence="1">Cofactor biosynthesis; thiamine diphosphate biosynthesis.</text>
</comment>
<feature type="domain" description="Pyridoxamine kinase/Phosphomethylpyrimidine kinase" evidence="7">
    <location>
        <begin position="17"/>
        <end position="261"/>
    </location>
</feature>
<keyword evidence="4" id="KW-0547">Nucleotide-binding</keyword>
<dbReference type="GO" id="GO:0008972">
    <property type="term" value="F:phosphomethylpyrimidine kinase activity"/>
    <property type="evidence" value="ECO:0007669"/>
    <property type="project" value="InterPro"/>
</dbReference>
<dbReference type="InterPro" id="IPR004399">
    <property type="entry name" value="HMP/HMP-P_kinase_dom"/>
</dbReference>
<dbReference type="GO" id="GO:0008902">
    <property type="term" value="F:hydroxymethylpyrimidine kinase activity"/>
    <property type="evidence" value="ECO:0007669"/>
    <property type="project" value="UniProtKB-EC"/>
</dbReference>
<reference evidence="8 9" key="1">
    <citation type="submission" date="2017-10" db="EMBL/GenBank/DDBJ databases">
        <title>Draft genome of Longimonas halophila.</title>
        <authorList>
            <person name="Goh K.M."/>
            <person name="Shamsir M.S."/>
            <person name="Lim S.W."/>
        </authorList>
    </citation>
    <scope>NUCLEOTIDE SEQUENCE [LARGE SCALE GENOMIC DNA]</scope>
    <source>
        <strain evidence="8 9">KCTC 42399</strain>
    </source>
</reference>
<evidence type="ECO:0000256" key="3">
    <source>
        <dbReference type="ARBA" id="ARBA00022679"/>
    </source>
</evidence>
<dbReference type="SUPFAM" id="SSF53613">
    <property type="entry name" value="Ribokinase-like"/>
    <property type="match status" value="1"/>
</dbReference>
<dbReference type="Proteomes" id="UP000221024">
    <property type="component" value="Unassembled WGS sequence"/>
</dbReference>
<dbReference type="Gene3D" id="3.40.1190.20">
    <property type="match status" value="1"/>
</dbReference>
<evidence type="ECO:0000256" key="6">
    <source>
        <dbReference type="ARBA" id="ARBA00022840"/>
    </source>
</evidence>
<keyword evidence="9" id="KW-1185">Reference proteome</keyword>
<dbReference type="RefSeq" id="WP_098063211.1">
    <property type="nucleotide sequence ID" value="NZ_PDEP01000016.1"/>
</dbReference>
<keyword evidence="6" id="KW-0067">ATP-binding</keyword>
<evidence type="ECO:0000313" key="9">
    <source>
        <dbReference type="Proteomes" id="UP000221024"/>
    </source>
</evidence>
<dbReference type="EC" id="2.7.1.49" evidence="2"/>
<evidence type="ECO:0000256" key="5">
    <source>
        <dbReference type="ARBA" id="ARBA00022777"/>
    </source>
</evidence>
<dbReference type="GO" id="GO:0005524">
    <property type="term" value="F:ATP binding"/>
    <property type="evidence" value="ECO:0007669"/>
    <property type="project" value="UniProtKB-KW"/>
</dbReference>
<dbReference type="PANTHER" id="PTHR20858">
    <property type="entry name" value="PHOSPHOMETHYLPYRIMIDINE KINASE"/>
    <property type="match status" value="1"/>
</dbReference>
<dbReference type="OrthoDB" id="9810880at2"/>
<name>A0A2H3P230_9BACT</name>
<dbReference type="CDD" id="cd01169">
    <property type="entry name" value="HMPP_kinase"/>
    <property type="match status" value="1"/>
</dbReference>
<dbReference type="EMBL" id="PDEP01000016">
    <property type="protein sequence ID" value="PEN05069.1"/>
    <property type="molecule type" value="Genomic_DNA"/>
</dbReference>
<gene>
    <name evidence="8" type="primary">thiD</name>
    <name evidence="8" type="ORF">CRI93_13695</name>
</gene>
<dbReference type="AlphaFoldDB" id="A0A2H3P230"/>
<evidence type="ECO:0000256" key="1">
    <source>
        <dbReference type="ARBA" id="ARBA00004948"/>
    </source>
</evidence>
<evidence type="ECO:0000256" key="2">
    <source>
        <dbReference type="ARBA" id="ARBA00012135"/>
    </source>
</evidence>
<organism evidence="8 9">
    <name type="scientific">Longimonas halophila</name>
    <dbReference type="NCBI Taxonomy" id="1469170"/>
    <lineage>
        <taxon>Bacteria</taxon>
        <taxon>Pseudomonadati</taxon>
        <taxon>Rhodothermota</taxon>
        <taxon>Rhodothermia</taxon>
        <taxon>Rhodothermales</taxon>
        <taxon>Salisaetaceae</taxon>
        <taxon>Longimonas</taxon>
    </lineage>
</organism>
<keyword evidence="5 8" id="KW-0418">Kinase</keyword>
<dbReference type="GO" id="GO:0005829">
    <property type="term" value="C:cytosol"/>
    <property type="evidence" value="ECO:0007669"/>
    <property type="project" value="TreeGrafter"/>
</dbReference>
<dbReference type="GO" id="GO:0009228">
    <property type="term" value="P:thiamine biosynthetic process"/>
    <property type="evidence" value="ECO:0007669"/>
    <property type="project" value="InterPro"/>
</dbReference>
<dbReference type="InterPro" id="IPR029056">
    <property type="entry name" value="Ribokinase-like"/>
</dbReference>
<dbReference type="InterPro" id="IPR013749">
    <property type="entry name" value="PM/HMP-P_kinase-1"/>
</dbReference>
<sequence length="283" mass="29307">MPTATPKPVACTIAGSDSGGGAGIQADLKSMEANGVFGTSVITAITAQNTVAVTEAQPVALDLISAQIEAVLSDFPVAVIKTGMLATADIIERVADEMEQRDGYPLVVDPVMISKSGYELLAPEAVATLRNRLLPLATVITPNLHEAGHLLDATVRTEADMRDAARTLFDMGPAAVLVKGGHLAATDDAVDVLYDGTTFHAVRASRIDTPHTHGTGCTYASAIAAHIAHGRALPEAVRQAKAYVTKAIEQALPLGSGHGPTSHFFHLTPFTEPASSSVVSDAA</sequence>
<dbReference type="PANTHER" id="PTHR20858:SF17">
    <property type="entry name" value="HYDROXYMETHYLPYRIMIDINE_PHOSPHOMETHYLPYRIMIDINE KINASE THI20-RELATED"/>
    <property type="match status" value="1"/>
</dbReference>
<proteinExistence type="predicted"/>
<keyword evidence="3" id="KW-0808">Transferase</keyword>
<dbReference type="FunFam" id="3.40.1190.20:FF:000003">
    <property type="entry name" value="Phosphomethylpyrimidine kinase ThiD"/>
    <property type="match status" value="1"/>
</dbReference>
<dbReference type="Pfam" id="PF08543">
    <property type="entry name" value="Phos_pyr_kin"/>
    <property type="match status" value="1"/>
</dbReference>
<comment type="caution">
    <text evidence="8">The sequence shown here is derived from an EMBL/GenBank/DDBJ whole genome shotgun (WGS) entry which is preliminary data.</text>
</comment>
<evidence type="ECO:0000313" key="8">
    <source>
        <dbReference type="EMBL" id="PEN05069.1"/>
    </source>
</evidence>